<sequence length="394" mass="43792">MRLRPDCELVLKSFLMNEGSADVDPEGFLAFIDDLPIQEMFSKANPSKLHVYLTDHNAPASRQQYLDPFIRGIVDHHADEKRYLSLAATGHRKVKPVGSCTSLIALELREILGDSPLPSHLACLLLSPILVDTNCMRPEAKRATAQDHEAVRWLARYVDWDALAVPRVQQGQSEVSRVTVCGAKSSSSSSSSDSVAASEGAVFGTMDAFYKWVNKAKKKVSHLNSLDLLRMDYKQWTATAAAERSGLASRAWVVGISSAALSLPKWQKRDGMKKIVASIEGWRTEKGLDLAILMTHGKTKVRDSEADEETKRFSRELVVCCNPAIMEEGSGRFFGLIETSPTLGLEPYEHKNVGKHGIYKDMRHVRVYNQTQTVASRKQVFPIVKDILESLDGH</sequence>
<dbReference type="EMBL" id="JAMZIH010005246">
    <property type="protein sequence ID" value="KAJ1675576.1"/>
    <property type="molecule type" value="Genomic_DNA"/>
</dbReference>
<gene>
    <name evidence="1" type="primary">PPX1</name>
    <name evidence="1" type="ORF">EV182_001003</name>
</gene>
<comment type="caution">
    <text evidence="1">The sequence shown here is derived from an EMBL/GenBank/DDBJ whole genome shotgun (WGS) entry which is preliminary data.</text>
</comment>
<keyword evidence="2" id="KW-1185">Reference proteome</keyword>
<keyword evidence="1" id="KW-0378">Hydrolase</keyword>
<protein>
    <submittedName>
        <fullName evidence="1">Exopolyphosphatase</fullName>
        <ecNumber evidence="1">3.6.1.11</ecNumber>
    </submittedName>
</protein>
<name>A0ACC1HGV6_9FUNG</name>
<reference evidence="1" key="1">
    <citation type="submission" date="2022-06" db="EMBL/GenBank/DDBJ databases">
        <title>Phylogenomic reconstructions and comparative analyses of Kickxellomycotina fungi.</title>
        <authorList>
            <person name="Reynolds N.K."/>
            <person name="Stajich J.E."/>
            <person name="Barry K."/>
            <person name="Grigoriev I.V."/>
            <person name="Crous P."/>
            <person name="Smith M.E."/>
        </authorList>
    </citation>
    <scope>NUCLEOTIDE SEQUENCE</scope>
    <source>
        <strain evidence="1">RSA 2271</strain>
    </source>
</reference>
<dbReference type="Proteomes" id="UP001145114">
    <property type="component" value="Unassembled WGS sequence"/>
</dbReference>
<organism evidence="1 2">
    <name type="scientific">Spiromyces aspiralis</name>
    <dbReference type="NCBI Taxonomy" id="68401"/>
    <lineage>
        <taxon>Eukaryota</taxon>
        <taxon>Fungi</taxon>
        <taxon>Fungi incertae sedis</taxon>
        <taxon>Zoopagomycota</taxon>
        <taxon>Kickxellomycotina</taxon>
        <taxon>Kickxellomycetes</taxon>
        <taxon>Kickxellales</taxon>
        <taxon>Kickxellaceae</taxon>
        <taxon>Spiromyces</taxon>
    </lineage>
</organism>
<accession>A0ACC1HGV6</accession>
<evidence type="ECO:0000313" key="2">
    <source>
        <dbReference type="Proteomes" id="UP001145114"/>
    </source>
</evidence>
<evidence type="ECO:0000313" key="1">
    <source>
        <dbReference type="EMBL" id="KAJ1675576.1"/>
    </source>
</evidence>
<dbReference type="EC" id="3.6.1.11" evidence="1"/>
<proteinExistence type="predicted"/>